<feature type="region of interest" description="Disordered" evidence="1">
    <location>
        <begin position="764"/>
        <end position="818"/>
    </location>
</feature>
<reference evidence="3" key="1">
    <citation type="submission" date="2020-03" db="EMBL/GenBank/DDBJ databases">
        <title>Draft Genome Sequence of Cylindrodendrum hubeiense.</title>
        <authorList>
            <person name="Buettner E."/>
            <person name="Kellner H."/>
        </authorList>
    </citation>
    <scope>NUCLEOTIDE SEQUENCE</scope>
    <source>
        <strain evidence="3">IHI 201604</strain>
    </source>
</reference>
<gene>
    <name evidence="3" type="ORF">G7Z17_g7552</name>
</gene>
<dbReference type="InterPro" id="IPR010473">
    <property type="entry name" value="GTPase-bd"/>
</dbReference>
<feature type="compositionally biased region" description="Low complexity" evidence="1">
    <location>
        <begin position="418"/>
        <end position="431"/>
    </location>
</feature>
<dbReference type="GO" id="GO:0031267">
    <property type="term" value="F:small GTPase binding"/>
    <property type="evidence" value="ECO:0007669"/>
    <property type="project" value="InterPro"/>
</dbReference>
<dbReference type="Pfam" id="PF06371">
    <property type="entry name" value="Drf_GBD"/>
    <property type="match status" value="1"/>
</dbReference>
<dbReference type="EMBL" id="JAANBB010000170">
    <property type="protein sequence ID" value="KAF7547712.1"/>
    <property type="molecule type" value="Genomic_DNA"/>
</dbReference>
<evidence type="ECO:0000259" key="2">
    <source>
        <dbReference type="SMART" id="SM01140"/>
    </source>
</evidence>
<comment type="caution">
    <text evidence="3">The sequence shown here is derived from an EMBL/GenBank/DDBJ whole genome shotgun (WGS) entry which is preliminary data.</text>
</comment>
<organism evidence="3 4">
    <name type="scientific">Cylindrodendrum hubeiense</name>
    <dbReference type="NCBI Taxonomy" id="595255"/>
    <lineage>
        <taxon>Eukaryota</taxon>
        <taxon>Fungi</taxon>
        <taxon>Dikarya</taxon>
        <taxon>Ascomycota</taxon>
        <taxon>Pezizomycotina</taxon>
        <taxon>Sordariomycetes</taxon>
        <taxon>Hypocreomycetidae</taxon>
        <taxon>Hypocreales</taxon>
        <taxon>Nectriaceae</taxon>
        <taxon>Cylindrodendrum</taxon>
    </lineage>
</organism>
<dbReference type="AlphaFoldDB" id="A0A9P5H3J5"/>
<name>A0A9P5H3J5_9HYPO</name>
<feature type="compositionally biased region" description="Basic and acidic residues" evidence="1">
    <location>
        <begin position="298"/>
        <end position="311"/>
    </location>
</feature>
<feature type="compositionally biased region" description="Basic and acidic residues" evidence="1">
    <location>
        <begin position="80"/>
        <end position="91"/>
    </location>
</feature>
<feature type="domain" description="Formin GTPase-binding" evidence="2">
    <location>
        <begin position="290"/>
        <end position="571"/>
    </location>
</feature>
<feature type="compositionally biased region" description="Polar residues" evidence="1">
    <location>
        <begin position="347"/>
        <end position="357"/>
    </location>
</feature>
<dbReference type="SUPFAM" id="SSF48371">
    <property type="entry name" value="ARM repeat"/>
    <property type="match status" value="1"/>
</dbReference>
<dbReference type="OrthoDB" id="2155261at2759"/>
<keyword evidence="4" id="KW-1185">Reference proteome</keyword>
<evidence type="ECO:0000313" key="3">
    <source>
        <dbReference type="EMBL" id="KAF7547712.1"/>
    </source>
</evidence>
<evidence type="ECO:0000313" key="4">
    <source>
        <dbReference type="Proteomes" id="UP000722485"/>
    </source>
</evidence>
<dbReference type="Proteomes" id="UP000722485">
    <property type="component" value="Unassembled WGS sequence"/>
</dbReference>
<dbReference type="GO" id="GO:0003779">
    <property type="term" value="F:actin binding"/>
    <property type="evidence" value="ECO:0007669"/>
    <property type="project" value="InterPro"/>
</dbReference>
<proteinExistence type="predicted"/>
<feature type="region of interest" description="Disordered" evidence="1">
    <location>
        <begin position="343"/>
        <end position="431"/>
    </location>
</feature>
<sequence>MDSFDAPRRPRPKSSILESFMHRRQASTGDALPSKPLQGGYSFSNTYDDMAIGNFSKNNPGALGELQQNQQEPAPRFPRQSREEFRDDSRGRSRSPTKNPLGNLTVITSMTKDASKAAKSRETSPKKPKKTKSGTNLAGLLRPKSLRNIHKLLSDDDIRSSKDKENRTPDEPATTPPIFAQFTSDPVYQQPSRHASIDVGRNISDPDLYMNTRPGVKERPKSFQVPIHSKTDPPQSPSKFRFPQDGMRKGSKDSSSSKTSGKSSRSKAFSAFTFNHSRSKSTSASAKPETPEPLNPQDVDRHLEAMLDRRNIPENQRYKMRNLNDTIKMEFIRQDWAEMMAAKNDRPGSTGSVNSADGSAIAPGNAIEEKPKRTRGKSFTLSRGKKEPKEPSSPTKKSKGDGTIGRHFRSKSTESIASEGPPGSSGSSSNSGLLAKIKLQQGPADYVAYLRKVQKPQLVEVGKIHKLRLLLRNETVAWIEEFIQQGGMKEIVSLLTRIMDVEWREEHEDALLHENLLCLKALVTTARAMQYLHSIQGELFPKLLHMLFDPEKKGPSEFTTRNIITSVLFTYIECASPAERVFRAKSILAHLRDPEPKEDERPVPFVLEMRRDRPYRVWCKEVVSVTKEVFWIFLHNVNVVSLSSDKANASGANDPSFPGDNRAYSYMLRNFPQERPPVAAAPYVGGVEWDATNYLASHLDLMNAILACAATKEERNNLREEFNISGWERCLGGSLRLCKEKFYGSVHDGLRTWVAAAAEDGWDVKDVRYGPPPESRSSPKKAGGGQKIKVEPAPKLEMPKLDFGMDKPQAPKDDGWLE</sequence>
<protein>
    <recommendedName>
        <fullName evidence="2">Formin GTPase-binding domain-containing protein</fullName>
    </recommendedName>
</protein>
<dbReference type="Gene3D" id="1.25.10.10">
    <property type="entry name" value="Leucine-rich Repeat Variant"/>
    <property type="match status" value="1"/>
</dbReference>
<feature type="compositionally biased region" description="Basic and acidic residues" evidence="1">
    <location>
        <begin position="113"/>
        <end position="125"/>
    </location>
</feature>
<feature type="region of interest" description="Disordered" evidence="1">
    <location>
        <begin position="1"/>
        <end position="311"/>
    </location>
</feature>
<dbReference type="GO" id="GO:0030036">
    <property type="term" value="P:actin cytoskeleton organization"/>
    <property type="evidence" value="ECO:0007669"/>
    <property type="project" value="InterPro"/>
</dbReference>
<feature type="compositionally biased region" description="Low complexity" evidence="1">
    <location>
        <begin position="253"/>
        <end position="267"/>
    </location>
</feature>
<dbReference type="InterPro" id="IPR016024">
    <property type="entry name" value="ARM-type_fold"/>
</dbReference>
<feature type="compositionally biased region" description="Basic and acidic residues" evidence="1">
    <location>
        <begin position="152"/>
        <end position="170"/>
    </location>
</feature>
<evidence type="ECO:0000256" key="1">
    <source>
        <dbReference type="SAM" id="MobiDB-lite"/>
    </source>
</evidence>
<feature type="compositionally biased region" description="Basic and acidic residues" evidence="1">
    <location>
        <begin position="788"/>
        <end position="818"/>
    </location>
</feature>
<feature type="compositionally biased region" description="Polar residues" evidence="1">
    <location>
        <begin position="181"/>
        <end position="193"/>
    </location>
</feature>
<dbReference type="SMART" id="SM01140">
    <property type="entry name" value="Drf_GBD"/>
    <property type="match status" value="1"/>
</dbReference>
<feature type="compositionally biased region" description="Polar residues" evidence="1">
    <location>
        <begin position="94"/>
        <end position="112"/>
    </location>
</feature>
<dbReference type="InterPro" id="IPR011989">
    <property type="entry name" value="ARM-like"/>
</dbReference>
<accession>A0A9P5H3J5</accession>
<feature type="compositionally biased region" description="Polar residues" evidence="1">
    <location>
        <begin position="272"/>
        <end position="285"/>
    </location>
</feature>